<dbReference type="HOGENOM" id="CLU_2476125_0_0_2"/>
<name>A0A075MXF4_9ARCH</name>
<feature type="compositionally biased region" description="Basic and acidic residues" evidence="1">
    <location>
        <begin position="64"/>
        <end position="80"/>
    </location>
</feature>
<accession>A0A075MXF4</accession>
<dbReference type="EMBL" id="CP007174">
    <property type="protein sequence ID" value="AIF85297.1"/>
    <property type="molecule type" value="Genomic_DNA"/>
</dbReference>
<feature type="compositionally biased region" description="Polar residues" evidence="1">
    <location>
        <begin position="83"/>
        <end position="93"/>
    </location>
</feature>
<protein>
    <submittedName>
        <fullName evidence="2">Uncharacterized protein</fullName>
    </submittedName>
</protein>
<dbReference type="GeneID" id="41598923"/>
<evidence type="ECO:0000313" key="2">
    <source>
        <dbReference type="EMBL" id="AIF85297.1"/>
    </source>
</evidence>
<evidence type="ECO:0000256" key="1">
    <source>
        <dbReference type="SAM" id="MobiDB-lite"/>
    </source>
</evidence>
<dbReference type="AlphaFoldDB" id="A0A075MXF4"/>
<sequence>MSRIYEIHRYRGDEFQYVVARTNKHSEDYVKADVEKMNALLSPEMRAEGIRYVFALGTVDGMNKKTGERAKKKEKQEKQQQQDGAQVQLSPAN</sequence>
<dbReference type="KEGG" id="nev:NTE_03268"/>
<proteinExistence type="predicted"/>
<gene>
    <name evidence="2" type="ORF">NTE_03268</name>
</gene>
<dbReference type="Proteomes" id="UP000028194">
    <property type="component" value="Chromosome"/>
</dbReference>
<dbReference type="OrthoDB" id="375816at2157"/>
<evidence type="ECO:0000313" key="3">
    <source>
        <dbReference type="Proteomes" id="UP000028194"/>
    </source>
</evidence>
<organism evidence="2 3">
    <name type="scientific">Candidatus Nitrososphaera evergladensis SR1</name>
    <dbReference type="NCBI Taxonomy" id="1459636"/>
    <lineage>
        <taxon>Archaea</taxon>
        <taxon>Nitrososphaerota</taxon>
        <taxon>Nitrososphaeria</taxon>
        <taxon>Nitrososphaerales</taxon>
        <taxon>Nitrososphaeraceae</taxon>
        <taxon>Nitrososphaera</taxon>
    </lineage>
</organism>
<keyword evidence="3" id="KW-1185">Reference proteome</keyword>
<reference evidence="2 3" key="1">
    <citation type="journal article" date="2014" name="PLoS ONE">
        <title>Genome Sequence of Candidatus Nitrososphaera evergladensis from Group I.1b Enriched from Everglades Soil Reveals Novel Genomic Features of the Ammonia-Oxidizing Archaea.</title>
        <authorList>
            <person name="Zhalnina K.V."/>
            <person name="Dias R."/>
            <person name="Leonard M.T."/>
            <person name="Dorr de Quadros P."/>
            <person name="Camargo F.A."/>
            <person name="Drew J.C."/>
            <person name="Farmerie W.G."/>
            <person name="Daroub S.H."/>
            <person name="Triplett E.W."/>
        </authorList>
    </citation>
    <scope>NUCLEOTIDE SEQUENCE [LARGE SCALE GENOMIC DNA]</scope>
    <source>
        <strain evidence="2 3">SR1</strain>
    </source>
</reference>
<dbReference type="RefSeq" id="WP_148701727.1">
    <property type="nucleotide sequence ID" value="NZ_CP007174.1"/>
</dbReference>
<feature type="region of interest" description="Disordered" evidence="1">
    <location>
        <begin position="64"/>
        <end position="93"/>
    </location>
</feature>